<dbReference type="GO" id="GO:0003856">
    <property type="term" value="F:3-dehydroquinate synthase activity"/>
    <property type="evidence" value="ECO:0007669"/>
    <property type="project" value="UniProtKB-EC"/>
</dbReference>
<keyword evidence="16 20" id="KW-0456">Lyase</keyword>
<keyword evidence="10" id="KW-0028">Amino-acid biosynthesis</keyword>
<dbReference type="InterPro" id="IPR030963">
    <property type="entry name" value="DHQ_synth_fam"/>
</dbReference>
<dbReference type="AlphaFoldDB" id="A0A170PR19"/>
<dbReference type="Gene3D" id="3.40.50.1970">
    <property type="match status" value="1"/>
</dbReference>
<evidence type="ECO:0000256" key="10">
    <source>
        <dbReference type="ARBA" id="ARBA00022605"/>
    </source>
</evidence>
<dbReference type="FunFam" id="3.40.50.1970:FF:000001">
    <property type="entry name" value="3-dehydroquinate synthase"/>
    <property type="match status" value="1"/>
</dbReference>
<reference evidence="20" key="1">
    <citation type="submission" date="2015-10" db="EMBL/GenBank/DDBJ databases">
        <authorList>
            <person name="Gilbert D.G."/>
        </authorList>
    </citation>
    <scope>NUCLEOTIDE SEQUENCE</scope>
</reference>
<evidence type="ECO:0000256" key="2">
    <source>
        <dbReference type="ARBA" id="ARBA00001911"/>
    </source>
</evidence>
<comment type="similarity">
    <text evidence="6">Belongs to the sugar phosphate cyclases superfamily. Dehydroquinate synthase family.</text>
</comment>
<evidence type="ECO:0000256" key="13">
    <source>
        <dbReference type="ARBA" id="ARBA00022833"/>
    </source>
</evidence>
<dbReference type="GO" id="GO:0008652">
    <property type="term" value="P:amino acid biosynthetic process"/>
    <property type="evidence" value="ECO:0007669"/>
    <property type="project" value="UniProtKB-KW"/>
</dbReference>
<dbReference type="InterPro" id="IPR016037">
    <property type="entry name" value="DHQ_synth_AroB"/>
</dbReference>
<keyword evidence="13" id="KW-0862">Zinc</keyword>
<organism evidence="20">
    <name type="scientific">hydrothermal vent metagenome</name>
    <dbReference type="NCBI Taxonomy" id="652676"/>
    <lineage>
        <taxon>unclassified sequences</taxon>
        <taxon>metagenomes</taxon>
        <taxon>ecological metagenomes</taxon>
    </lineage>
</organism>
<dbReference type="PANTHER" id="PTHR43622">
    <property type="entry name" value="3-DEHYDROQUINATE SYNTHASE"/>
    <property type="match status" value="1"/>
</dbReference>
<dbReference type="EC" id="4.2.3.4" evidence="7"/>
<dbReference type="SUPFAM" id="SSF56796">
    <property type="entry name" value="Dehydroquinate synthase-like"/>
    <property type="match status" value="1"/>
</dbReference>
<comment type="subcellular location">
    <subcellularLocation>
        <location evidence="4">Cytoplasm</location>
    </subcellularLocation>
</comment>
<name>A0A170PR19_9ZZZZ</name>
<comment type="cofactor">
    <cofactor evidence="3">
        <name>Co(2+)</name>
        <dbReference type="ChEBI" id="CHEBI:48828"/>
    </cofactor>
</comment>
<comment type="cofactor">
    <cofactor evidence="2">
        <name>NAD(+)</name>
        <dbReference type="ChEBI" id="CHEBI:57540"/>
    </cofactor>
</comment>
<keyword evidence="14" id="KW-0520">NAD</keyword>
<dbReference type="GO" id="GO:0046872">
    <property type="term" value="F:metal ion binding"/>
    <property type="evidence" value="ECO:0007669"/>
    <property type="project" value="UniProtKB-KW"/>
</dbReference>
<accession>A0A170PR19</accession>
<evidence type="ECO:0000256" key="8">
    <source>
        <dbReference type="ARBA" id="ARBA00017684"/>
    </source>
</evidence>
<dbReference type="GO" id="GO:0009073">
    <property type="term" value="P:aromatic amino acid family biosynthetic process"/>
    <property type="evidence" value="ECO:0007669"/>
    <property type="project" value="UniProtKB-KW"/>
</dbReference>
<gene>
    <name evidence="20" type="ORF">MGWOODY_XGa1051</name>
</gene>
<sequence length="360" mass="38952">MAILNVELGERSYPIVVDSGLLSRKDLFQQYVNANEVMVVTDETVAPLYLDNLLNTLSGFNVTCHVLPDGEEHKSLATLAELLDTMVAAPCSRETTLIALGGGVVGDIAGFAASCYQRGINYLQVPTTLLAQVDSAVGGKTAVNHVRGKNLIGAFYQPRCVIADTDTLSTLDSRQLSAGIAEVVKYGCIRDAELFTWLEQNIDKLGQCDRDTVSHTIIECCRNKAELVATDEVEQGDRALLNLGHTFAHAIETVTGYGTWLHGEAVSAGISLAADMSCRLGWLEQKDVERIRALLRRANLPVCAPAEMTVADFMRNMARDKKVVAGRIRLVLLKAIGEAKLVSDYPDDVLKTVLESAATG</sequence>
<dbReference type="InterPro" id="IPR030960">
    <property type="entry name" value="DHQS/DOIS_N"/>
</dbReference>
<evidence type="ECO:0000256" key="9">
    <source>
        <dbReference type="ARBA" id="ARBA00022490"/>
    </source>
</evidence>
<feature type="domain" description="3-dehydroquinate synthase C-terminal" evidence="19">
    <location>
        <begin position="179"/>
        <end position="323"/>
    </location>
</feature>
<keyword evidence="17" id="KW-0170">Cobalt</keyword>
<evidence type="ECO:0000259" key="19">
    <source>
        <dbReference type="Pfam" id="PF24621"/>
    </source>
</evidence>
<proteinExistence type="inferred from homology"/>
<dbReference type="Pfam" id="PF24621">
    <property type="entry name" value="DHQS_C"/>
    <property type="match status" value="1"/>
</dbReference>
<evidence type="ECO:0000256" key="3">
    <source>
        <dbReference type="ARBA" id="ARBA00001941"/>
    </source>
</evidence>
<dbReference type="PIRSF" id="PIRSF001455">
    <property type="entry name" value="DHQ_synth"/>
    <property type="match status" value="1"/>
</dbReference>
<dbReference type="InterPro" id="IPR050071">
    <property type="entry name" value="Dehydroquinate_synthase"/>
</dbReference>
<dbReference type="CDD" id="cd08195">
    <property type="entry name" value="DHQS"/>
    <property type="match status" value="1"/>
</dbReference>
<dbReference type="Pfam" id="PF01761">
    <property type="entry name" value="DHQ_synthase"/>
    <property type="match status" value="1"/>
</dbReference>
<evidence type="ECO:0000313" key="20">
    <source>
        <dbReference type="EMBL" id="CUS51422.1"/>
    </source>
</evidence>
<evidence type="ECO:0000256" key="15">
    <source>
        <dbReference type="ARBA" id="ARBA00023141"/>
    </source>
</evidence>
<keyword evidence="11" id="KW-0479">Metal-binding</keyword>
<evidence type="ECO:0000256" key="17">
    <source>
        <dbReference type="ARBA" id="ARBA00023285"/>
    </source>
</evidence>
<evidence type="ECO:0000256" key="11">
    <source>
        <dbReference type="ARBA" id="ARBA00022723"/>
    </source>
</evidence>
<dbReference type="PANTHER" id="PTHR43622:SF7">
    <property type="entry name" value="3-DEHYDROQUINATE SYNTHASE, CHLOROPLASTIC"/>
    <property type="match status" value="1"/>
</dbReference>
<evidence type="ECO:0000256" key="12">
    <source>
        <dbReference type="ARBA" id="ARBA00022741"/>
    </source>
</evidence>
<evidence type="ECO:0000256" key="5">
    <source>
        <dbReference type="ARBA" id="ARBA00004661"/>
    </source>
</evidence>
<dbReference type="InterPro" id="IPR056179">
    <property type="entry name" value="DHQS_C"/>
</dbReference>
<dbReference type="Gene3D" id="1.20.1090.10">
    <property type="entry name" value="Dehydroquinate synthase-like - alpha domain"/>
    <property type="match status" value="1"/>
</dbReference>
<evidence type="ECO:0000259" key="18">
    <source>
        <dbReference type="Pfam" id="PF01761"/>
    </source>
</evidence>
<comment type="catalytic activity">
    <reaction evidence="1">
        <text>7-phospho-2-dehydro-3-deoxy-D-arabino-heptonate = 3-dehydroquinate + phosphate</text>
        <dbReference type="Rhea" id="RHEA:21968"/>
        <dbReference type="ChEBI" id="CHEBI:32364"/>
        <dbReference type="ChEBI" id="CHEBI:43474"/>
        <dbReference type="ChEBI" id="CHEBI:58394"/>
        <dbReference type="EC" id="4.2.3.4"/>
    </reaction>
</comment>
<keyword evidence="15" id="KW-0057">Aromatic amino acid biosynthesis</keyword>
<keyword evidence="12" id="KW-0547">Nucleotide-binding</keyword>
<evidence type="ECO:0000256" key="4">
    <source>
        <dbReference type="ARBA" id="ARBA00004496"/>
    </source>
</evidence>
<dbReference type="NCBIfam" id="TIGR01357">
    <property type="entry name" value="aroB"/>
    <property type="match status" value="1"/>
</dbReference>
<evidence type="ECO:0000256" key="7">
    <source>
        <dbReference type="ARBA" id="ARBA00013031"/>
    </source>
</evidence>
<dbReference type="HAMAP" id="MF_00110">
    <property type="entry name" value="DHQ_synthase"/>
    <property type="match status" value="1"/>
</dbReference>
<evidence type="ECO:0000256" key="16">
    <source>
        <dbReference type="ARBA" id="ARBA00023239"/>
    </source>
</evidence>
<keyword evidence="9" id="KW-0963">Cytoplasm</keyword>
<dbReference type="EMBL" id="CZRL01000063">
    <property type="protein sequence ID" value="CUS51422.1"/>
    <property type="molecule type" value="Genomic_DNA"/>
</dbReference>
<feature type="domain" description="3-dehydroquinate synthase N-terminal" evidence="18">
    <location>
        <begin position="66"/>
        <end position="177"/>
    </location>
</feature>
<evidence type="ECO:0000256" key="6">
    <source>
        <dbReference type="ARBA" id="ARBA00005412"/>
    </source>
</evidence>
<comment type="pathway">
    <text evidence="5">Metabolic intermediate biosynthesis; chorismate biosynthesis; chorismate from D-erythrose 4-phosphate and phosphoenolpyruvate: step 2/7.</text>
</comment>
<protein>
    <recommendedName>
        <fullName evidence="8">3-dehydroquinate synthase</fullName>
        <ecNumber evidence="7">4.2.3.4</ecNumber>
    </recommendedName>
</protein>
<evidence type="ECO:0000256" key="1">
    <source>
        <dbReference type="ARBA" id="ARBA00001393"/>
    </source>
</evidence>
<dbReference type="GO" id="GO:0000166">
    <property type="term" value="F:nucleotide binding"/>
    <property type="evidence" value="ECO:0007669"/>
    <property type="project" value="UniProtKB-KW"/>
</dbReference>
<evidence type="ECO:0000256" key="14">
    <source>
        <dbReference type="ARBA" id="ARBA00023027"/>
    </source>
</evidence>
<dbReference type="GO" id="GO:0005737">
    <property type="term" value="C:cytoplasm"/>
    <property type="evidence" value="ECO:0007669"/>
    <property type="project" value="UniProtKB-SubCell"/>
</dbReference>